<proteinExistence type="predicted"/>
<organism evidence="1 2">
    <name type="scientific">Cobetia marina</name>
    <name type="common">Deleya marina</name>
    <dbReference type="NCBI Taxonomy" id="28258"/>
    <lineage>
        <taxon>Bacteria</taxon>
        <taxon>Pseudomonadati</taxon>
        <taxon>Pseudomonadota</taxon>
        <taxon>Gammaproteobacteria</taxon>
        <taxon>Oceanospirillales</taxon>
        <taxon>Halomonadaceae</taxon>
        <taxon>Cobetia</taxon>
    </lineage>
</organism>
<evidence type="ECO:0000313" key="1">
    <source>
        <dbReference type="EMBL" id="MEL0618757.1"/>
    </source>
</evidence>
<dbReference type="GO" id="GO:0005524">
    <property type="term" value="F:ATP binding"/>
    <property type="evidence" value="ECO:0007669"/>
    <property type="project" value="UniProtKB-KW"/>
</dbReference>
<keyword evidence="1" id="KW-0547">Nucleotide-binding</keyword>
<dbReference type="EMBL" id="JBAKAP010000180">
    <property type="protein sequence ID" value="MEL0618757.1"/>
    <property type="molecule type" value="Genomic_DNA"/>
</dbReference>
<comment type="caution">
    <text evidence="1">The sequence shown here is derived from an EMBL/GenBank/DDBJ whole genome shotgun (WGS) entry which is preliminary data.</text>
</comment>
<feature type="non-terminal residue" evidence="1">
    <location>
        <position position="1"/>
    </location>
</feature>
<keyword evidence="1" id="KW-0067">ATP-binding</keyword>
<sequence length="69" mass="7369">LAGGFHGSMTGRQIVNFVARVHGGHGYEAEIIRRVEAFAEIGPAFDQAIKTYSSGLGSRLNFGLSLAFD</sequence>
<keyword evidence="2" id="KW-1185">Reference proteome</keyword>
<name>A0ABU9GKX2_COBMA</name>
<reference evidence="1 2" key="1">
    <citation type="submission" date="2024-02" db="EMBL/GenBank/DDBJ databases">
        <title>Bacteria isolated from the canopy kelp, Nereocystis luetkeana.</title>
        <authorList>
            <person name="Pfister C.A."/>
            <person name="Younker I.T."/>
            <person name="Light S.H."/>
        </authorList>
    </citation>
    <scope>NUCLEOTIDE SEQUENCE [LARGE SCALE GENOMIC DNA]</scope>
    <source>
        <strain evidence="1 2">TI.5.07</strain>
    </source>
</reference>
<dbReference type="Proteomes" id="UP001378242">
    <property type="component" value="Unassembled WGS sequence"/>
</dbReference>
<protein>
    <submittedName>
        <fullName evidence="1">ABC transporter ATP-binding protein</fullName>
    </submittedName>
</protein>
<gene>
    <name evidence="1" type="ORF">V6243_18240</name>
</gene>
<feature type="non-terminal residue" evidence="1">
    <location>
        <position position="69"/>
    </location>
</feature>
<accession>A0ABU9GKX2</accession>
<evidence type="ECO:0000313" key="2">
    <source>
        <dbReference type="Proteomes" id="UP001378242"/>
    </source>
</evidence>